<name>A0ABY6KN95_9ARAC</name>
<accession>A0ABY6KN95</accession>
<protein>
    <submittedName>
        <fullName evidence="2">Uncharacterized protein</fullName>
    </submittedName>
</protein>
<sequence>MPAEPTPPAPHREDSRPAIVTPPPPLPVPMEEDLMEKHWKAAGDILYGLICEPDSGPMSQSGICMGDVVEAALYPEDREHFLRRLSPGKKNILAGFIDAAIERARDSDPFLLQFVSLPDCTTEEHLDGIAEVIGWTGIHSIGKINGQAIVSVAGVEQAEMLINAGFQVKGKTIYPYPLFNIPKKYILSGVMLFIPDEEIIKALQPYGQALSVRPLPFPTNNPLYKHLSSLRREIIFKKKEDTAMPAVITIDYMGNNFKIFVAEDLI</sequence>
<reference evidence="2 3" key="1">
    <citation type="submission" date="2022-01" db="EMBL/GenBank/DDBJ databases">
        <title>A chromosomal length assembly of Cordylochernes scorpioides.</title>
        <authorList>
            <person name="Zeh D."/>
            <person name="Zeh J."/>
        </authorList>
    </citation>
    <scope>NUCLEOTIDE SEQUENCE [LARGE SCALE GENOMIC DNA]</scope>
    <source>
        <strain evidence="2">IN4F17</strain>
        <tissue evidence="2">Whole Body</tissue>
    </source>
</reference>
<evidence type="ECO:0000313" key="3">
    <source>
        <dbReference type="Proteomes" id="UP001235939"/>
    </source>
</evidence>
<evidence type="ECO:0000313" key="2">
    <source>
        <dbReference type="EMBL" id="UYV70326.1"/>
    </source>
</evidence>
<feature type="region of interest" description="Disordered" evidence="1">
    <location>
        <begin position="1"/>
        <end position="24"/>
    </location>
</feature>
<evidence type="ECO:0000256" key="1">
    <source>
        <dbReference type="SAM" id="MobiDB-lite"/>
    </source>
</evidence>
<gene>
    <name evidence="2" type="ORF">LAZ67_7002525</name>
</gene>
<dbReference type="EMBL" id="CP092869">
    <property type="protein sequence ID" value="UYV70326.1"/>
    <property type="molecule type" value="Genomic_DNA"/>
</dbReference>
<keyword evidence="3" id="KW-1185">Reference proteome</keyword>
<proteinExistence type="predicted"/>
<dbReference type="Proteomes" id="UP001235939">
    <property type="component" value="Chromosome 07"/>
</dbReference>
<organism evidence="2 3">
    <name type="scientific">Cordylochernes scorpioides</name>
    <dbReference type="NCBI Taxonomy" id="51811"/>
    <lineage>
        <taxon>Eukaryota</taxon>
        <taxon>Metazoa</taxon>
        <taxon>Ecdysozoa</taxon>
        <taxon>Arthropoda</taxon>
        <taxon>Chelicerata</taxon>
        <taxon>Arachnida</taxon>
        <taxon>Pseudoscorpiones</taxon>
        <taxon>Cheliferoidea</taxon>
        <taxon>Chernetidae</taxon>
        <taxon>Cordylochernes</taxon>
    </lineage>
</organism>